<organism evidence="1">
    <name type="scientific">bioreactor metagenome</name>
    <dbReference type="NCBI Taxonomy" id="1076179"/>
    <lineage>
        <taxon>unclassified sequences</taxon>
        <taxon>metagenomes</taxon>
        <taxon>ecological metagenomes</taxon>
    </lineage>
</organism>
<protein>
    <submittedName>
        <fullName evidence="1">Uncharacterized protein</fullName>
    </submittedName>
</protein>
<proteinExistence type="predicted"/>
<name>A0A645FQ83_9ZZZZ</name>
<dbReference type="EMBL" id="VSSQ01063569">
    <property type="protein sequence ID" value="MPN16587.1"/>
    <property type="molecule type" value="Genomic_DNA"/>
</dbReference>
<reference evidence="1" key="1">
    <citation type="submission" date="2019-08" db="EMBL/GenBank/DDBJ databases">
        <authorList>
            <person name="Kucharzyk K."/>
            <person name="Murdoch R.W."/>
            <person name="Higgins S."/>
            <person name="Loffler F."/>
        </authorList>
    </citation>
    <scope>NUCLEOTIDE SEQUENCE</scope>
</reference>
<sequence length="74" mass="7920">MQAQASPGIGAGAGRSAQHQHLADALFQLLDALRYGRGCDVQLARRALKTALAHDGRKGLKACVIKHLVFLNML</sequence>
<evidence type="ECO:0000313" key="1">
    <source>
        <dbReference type="EMBL" id="MPN16587.1"/>
    </source>
</evidence>
<gene>
    <name evidence="1" type="ORF">SDC9_163932</name>
</gene>
<comment type="caution">
    <text evidence="1">The sequence shown here is derived from an EMBL/GenBank/DDBJ whole genome shotgun (WGS) entry which is preliminary data.</text>
</comment>
<dbReference type="AlphaFoldDB" id="A0A645FQ83"/>
<accession>A0A645FQ83</accession>